<dbReference type="AlphaFoldDB" id="U6GXF8"/>
<feature type="chain" id="PRO_5012768323" description="Transmembrane protein" evidence="3">
    <location>
        <begin position="16"/>
        <end position="216"/>
    </location>
</feature>
<evidence type="ECO:0000313" key="5">
    <source>
        <dbReference type="Proteomes" id="UP000018201"/>
    </source>
</evidence>
<accession>U6GXF8</accession>
<proteinExistence type="predicted"/>
<evidence type="ECO:0000313" key="4">
    <source>
        <dbReference type="EMBL" id="CDI84956.1"/>
    </source>
</evidence>
<evidence type="ECO:0000256" key="2">
    <source>
        <dbReference type="SAM" id="Phobius"/>
    </source>
</evidence>
<keyword evidence="2" id="KW-0472">Membrane</keyword>
<reference evidence="4" key="1">
    <citation type="submission" date="2013-10" db="EMBL/GenBank/DDBJ databases">
        <title>Genomic analysis of the causative agents of coccidiosis in chickens.</title>
        <authorList>
            <person name="Reid A.J."/>
            <person name="Blake D."/>
            <person name="Billington K."/>
            <person name="Browne H."/>
            <person name="Dunn M."/>
            <person name="Hung S."/>
            <person name="Kawahara F."/>
            <person name="Miranda-Saavedra D."/>
            <person name="Mourier T."/>
            <person name="Nagra H."/>
            <person name="Otto T.D."/>
            <person name="Rawlings N."/>
            <person name="Sanchez A."/>
            <person name="Sanders M."/>
            <person name="Subramaniam C."/>
            <person name="Tay Y."/>
            <person name="Dear P."/>
            <person name="Doerig C."/>
            <person name="Gruber A."/>
            <person name="Parkinson J."/>
            <person name="Shirley M."/>
            <person name="Wan K.L."/>
            <person name="Berriman M."/>
            <person name="Tomley F."/>
            <person name="Pain A."/>
        </authorList>
    </citation>
    <scope>NUCLEOTIDE SEQUENCE [LARGE SCALE GENOMIC DNA]</scope>
    <source>
        <strain evidence="4">Houghton</strain>
    </source>
</reference>
<organism evidence="4 5">
    <name type="scientific">Eimeria praecox</name>
    <dbReference type="NCBI Taxonomy" id="51316"/>
    <lineage>
        <taxon>Eukaryota</taxon>
        <taxon>Sar</taxon>
        <taxon>Alveolata</taxon>
        <taxon>Apicomplexa</taxon>
        <taxon>Conoidasida</taxon>
        <taxon>Coccidia</taxon>
        <taxon>Eucoccidiorida</taxon>
        <taxon>Eimeriorina</taxon>
        <taxon>Eimeriidae</taxon>
        <taxon>Eimeria</taxon>
    </lineage>
</organism>
<dbReference type="VEuPathDB" id="ToxoDB:EPH_0013790"/>
<feature type="signal peptide" evidence="3">
    <location>
        <begin position="1"/>
        <end position="15"/>
    </location>
</feature>
<feature type="region of interest" description="Disordered" evidence="1">
    <location>
        <begin position="146"/>
        <end position="173"/>
    </location>
</feature>
<keyword evidence="3" id="KW-0732">Signal</keyword>
<protein>
    <recommendedName>
        <fullName evidence="6">Transmembrane protein</fullName>
    </recommendedName>
</protein>
<evidence type="ECO:0000256" key="1">
    <source>
        <dbReference type="SAM" id="MobiDB-lite"/>
    </source>
</evidence>
<evidence type="ECO:0008006" key="6">
    <source>
        <dbReference type="Google" id="ProtNLM"/>
    </source>
</evidence>
<dbReference type="EMBL" id="HG693206">
    <property type="protein sequence ID" value="CDI84956.1"/>
    <property type="molecule type" value="Genomic_DNA"/>
</dbReference>
<evidence type="ECO:0000256" key="3">
    <source>
        <dbReference type="SAM" id="SignalP"/>
    </source>
</evidence>
<dbReference type="Proteomes" id="UP000018201">
    <property type="component" value="Unassembled WGS sequence"/>
</dbReference>
<feature type="transmembrane region" description="Helical" evidence="2">
    <location>
        <begin position="92"/>
        <end position="112"/>
    </location>
</feature>
<keyword evidence="5" id="KW-1185">Reference proteome</keyword>
<sequence>MQLLLGLFLPLLAFGFEDAVAVANYHSSPFVDVARPDVAAPKQGYWDSALPGAPLPDAVMPMALDSTPAEQDANARQAAAALSHRARRQNQLLKVIISVGTLMTFLLITYYAKSRTKPSLKTVVKGLLGQFTLNAYRKGAKVDMPLQSVRSSADRQKKPLKPKDSAVEDDNSEENDADLASCLVYASWVLLLMLLALVEPPKAFPHGGSDMVALHN</sequence>
<feature type="compositionally biased region" description="Basic and acidic residues" evidence="1">
    <location>
        <begin position="152"/>
        <end position="166"/>
    </location>
</feature>
<reference evidence="4" key="2">
    <citation type="submission" date="2013-10" db="EMBL/GenBank/DDBJ databases">
        <authorList>
            <person name="Aslett M."/>
        </authorList>
    </citation>
    <scope>NUCLEOTIDE SEQUENCE [LARGE SCALE GENOMIC DNA]</scope>
    <source>
        <strain evidence="4">Houghton</strain>
    </source>
</reference>
<name>U6GXF8_9EIME</name>
<gene>
    <name evidence="4" type="ORF">EPH_0013790</name>
</gene>
<feature type="transmembrane region" description="Helical" evidence="2">
    <location>
        <begin position="179"/>
        <end position="198"/>
    </location>
</feature>
<keyword evidence="2" id="KW-0812">Transmembrane</keyword>
<keyword evidence="2" id="KW-1133">Transmembrane helix</keyword>